<dbReference type="Pfam" id="PF07703">
    <property type="entry name" value="A2M_BRD"/>
    <property type="match status" value="1"/>
</dbReference>
<dbReference type="InterPro" id="IPR013783">
    <property type="entry name" value="Ig-like_fold"/>
</dbReference>
<sequence length="1754" mass="198124">MYVKRTMTVADGLSLILSVCLIQQSVGTKYFLTVPQLPSYDANVTAVVTAFQHTSQSTEKVLLQYIGGENSKNVLNSTHLSFDQDGSQQWTVTFSSESMQELRESSVVLQMTCNGQKKEILLTFRQSSGYIFIQTDKPIYTPGQTVKFRVIAVDEDQRLSKHHLKVDIINDQQVTVDRMRYSAEDAFKGQNFELPKDIAPGRWYISANFEGLDSNYRLAHNVSIEVREYVLPRFSATLHANTSVITKDSKALKLTVTSKYVFGRPVHGNVEIHLGILDNNKFLPRAVLRGKLQNGQFSQDVDVNILTLSKLMYTSNQRLHVGVNVIEKGTFENYTLTDSSIFISHPYYIVDLKSSKEFFKPGFSYTLKAVIKTKVPLTVSHLDLYIFAEFLDANDNIIKSVSEKVPIMKNTVVTQDFITPKTAEKINFKVHVVDENHPSFEHFHFTVKKYISANHEYLHINMSKFQPVMKWSDGVFFLEYTKSAYLNSSSLITVNILSKGQVIYSINVKKNILGVSPVSLPKQLFGELSPAYRIVAYYYIAGAVPELVADSLLVDTELDTCVDEVHLIRDKFSQYSPVPKKPKDKLDLLIIGSPLMKIGLLALDKAIFLLNDKQTLTRELLFHTLRSHDPSTSEGDGLNAELILENSGLYHMMVDTDAYSTSVTPRRALSSFGSFYDISFDRINMPEENRHGNQVSEKQPETEDSLPQRSDVRFYFPETWLFEEKIIPRDRKLPLELSLPDSITTWSFVAVGLSNNRGICVSIPLEQVVEKPVFLEVRMPFKASRLEELNINIIIHNYHTNDVRPEVTIIGDSGLCFAENATRGGNHSDHGFNMTVTAGEMAERTVRIIPLKIGELTLKVSMISHLGNDTVEKKLRVIAEGLRVRKAITFVLDPGAKHTTFMNYSDNNIQQSNTATIQNRYIASRNMQHTTIDLALPPEVIKGTESCQISAFGDLMGDIITHAVVQSKGLMEEPTLIAQEVLNDLGPIVHALNYINDSGLMTHDLKQRSHRFIRHGVVRLLTYKSGKAFSVRPGMKPATWLSALILKSLCHATSLAFIDKHNLIDTGFSWLQDQIKKDGSLNELDWTARKNNAQYRIELAAEVLISVLECNRKEKEDHLTLQDKMADYLQKHINKIKLPVVMAKTAYALMLYNSDSNKTLNAVDKLKRLALKGAQGHIYWANKPKDEDEKKPHWYIDRVPESSIEATAYGLLVFLRKKNLLNVDAVADWLVAQRKHNGAFNGAKDSTAAIQALTEYSLQKHKEEEIKVNMNLTVRAGKAEKNQYKFKFTQENATQPESRSNVPVYQFLEVLTEGQGLGQMQINVEYNIPVDKNEDCSFNISVEVKTAKIALDSSNLLCSSCDFNCPGAKINYNIDDTIKDRTAISKTVSMLTSGRNPKTNAKPKTKKNKPKPTKQPRRRPQLSRKPKPHGKRSKRALSSGKSYCVTVCIRHLQGVSRPVDVRIQMLTGIRPLDEDVRKISQTIPNVIDARLTENAEFLIVKFSKVEATKNTCFAYRARVENDATRINGANIEIIQENSPKPSCVLEYHPPEDKESLKVYCADFNHINRGECKCFSGQCGKCGPMTSSEFDLDKTIKLTCKADLVYQLKLGSQEDKIHWLEINATVHSVNKTTGTHELKEGDEIIMMSPGYCMCFRDYFGKEEKFYLLSSDVDRLMDRQGTIVHRYVLDENTTLLRVSQPLSMAGHNNSKSEQTREIFISQPLNKHEQDLSPHFKLAVSHEHLAAGLSQGDKCEL</sequence>
<dbReference type="InterPro" id="IPR002890">
    <property type="entry name" value="MG2"/>
</dbReference>
<dbReference type="InterPro" id="IPR008993">
    <property type="entry name" value="TIMP-like_OB-fold"/>
</dbReference>
<dbReference type="Pfam" id="PF00207">
    <property type="entry name" value="A2M"/>
    <property type="match status" value="1"/>
</dbReference>
<dbReference type="Gene3D" id="2.60.120.1540">
    <property type="match status" value="1"/>
</dbReference>
<dbReference type="Pfam" id="PF07678">
    <property type="entry name" value="TED_complement"/>
    <property type="match status" value="1"/>
</dbReference>
<dbReference type="InterPro" id="IPR008930">
    <property type="entry name" value="Terpenoid_cyclase/PrenylTrfase"/>
</dbReference>
<feature type="chain" id="PRO_5024887781" evidence="3">
    <location>
        <begin position="28"/>
        <end position="1754"/>
    </location>
</feature>
<dbReference type="VEuPathDB" id="VectorBase:BGLB030610"/>
<dbReference type="InterPro" id="IPR009048">
    <property type="entry name" value="A-macroglobulin_rcpt-bd"/>
</dbReference>
<feature type="region of interest" description="Disordered" evidence="2">
    <location>
        <begin position="1388"/>
        <end position="1438"/>
    </location>
</feature>
<accession>A0A647AAX1</accession>
<dbReference type="Pfam" id="PF07677">
    <property type="entry name" value="A2M_recep"/>
    <property type="match status" value="1"/>
</dbReference>
<dbReference type="SUPFAM" id="SSF48239">
    <property type="entry name" value="Terpenoid cyclases/Protein prenyltransferases"/>
    <property type="match status" value="1"/>
</dbReference>
<dbReference type="InterPro" id="IPR011626">
    <property type="entry name" value="Alpha-macroglobulin_TED"/>
</dbReference>
<dbReference type="InterPro" id="IPR011625">
    <property type="entry name" value="A2M_N_BRD"/>
</dbReference>
<name>A0A647AAX1_BIOGL</name>
<keyword evidence="1" id="KW-1015">Disulfide bond</keyword>
<dbReference type="VEuPathDB" id="VectorBase:BGLB020436"/>
<dbReference type="GO" id="GO:0005615">
    <property type="term" value="C:extracellular space"/>
    <property type="evidence" value="ECO:0007669"/>
    <property type="project" value="InterPro"/>
</dbReference>
<dbReference type="Gene3D" id="2.40.50.120">
    <property type="match status" value="1"/>
</dbReference>
<dbReference type="Gene3D" id="2.20.130.20">
    <property type="match status" value="1"/>
</dbReference>
<dbReference type="Gene3D" id="2.60.40.1940">
    <property type="match status" value="1"/>
</dbReference>
<dbReference type="SUPFAM" id="SSF49410">
    <property type="entry name" value="Alpha-macroglobulin receptor domain"/>
    <property type="match status" value="1"/>
</dbReference>
<dbReference type="SUPFAM" id="SSF50242">
    <property type="entry name" value="TIMP-like"/>
    <property type="match status" value="1"/>
</dbReference>
<dbReference type="Pfam" id="PF17791">
    <property type="entry name" value="MG3"/>
    <property type="match status" value="1"/>
</dbReference>
<proteinExistence type="evidence at transcript level"/>
<dbReference type="InterPro" id="IPR041555">
    <property type="entry name" value="MG3"/>
</dbReference>
<dbReference type="InterPro" id="IPR018933">
    <property type="entry name" value="Netrin_module_non-TIMP"/>
</dbReference>
<feature type="domain" description="Alpha-2-macroglobulin" evidence="4">
    <location>
        <begin position="719"/>
        <end position="809"/>
    </location>
</feature>
<dbReference type="Gene3D" id="2.60.40.1930">
    <property type="match status" value="3"/>
</dbReference>
<dbReference type="PANTHER" id="PTHR11412">
    <property type="entry name" value="MACROGLOBULIN / COMPLEMENT"/>
    <property type="match status" value="1"/>
</dbReference>
<evidence type="ECO:0000256" key="2">
    <source>
        <dbReference type="SAM" id="MobiDB-lite"/>
    </source>
</evidence>
<dbReference type="VEuPathDB" id="VectorBase:BGLAX_033150"/>
<evidence type="ECO:0000256" key="1">
    <source>
        <dbReference type="ARBA" id="ARBA00023157"/>
    </source>
</evidence>
<evidence type="ECO:0000313" key="5">
    <source>
        <dbReference type="EMBL" id="QEQ12615.1"/>
    </source>
</evidence>
<keyword evidence="3" id="KW-0732">Signal</keyword>
<dbReference type="PANTHER" id="PTHR11412:SF166">
    <property type="entry name" value="NTR DOMAIN-CONTAINING PROTEIN"/>
    <property type="match status" value="1"/>
</dbReference>
<dbReference type="GO" id="GO:0004866">
    <property type="term" value="F:endopeptidase inhibitor activity"/>
    <property type="evidence" value="ECO:0007669"/>
    <property type="project" value="InterPro"/>
</dbReference>
<dbReference type="Gene3D" id="6.20.50.160">
    <property type="match status" value="1"/>
</dbReference>
<dbReference type="Gene3D" id="2.60.40.10">
    <property type="entry name" value="Immunoglobulins"/>
    <property type="match status" value="2"/>
</dbReference>
<reference evidence="5" key="1">
    <citation type="journal article" date="2019" name="Dev. Comp. Immunol.">
        <title>Biomphalaria glabrata immunity: Post-genome advances.</title>
        <authorList>
            <person name="Castillo M.G."/>
            <person name="Humphries J.E."/>
            <person name="Mourao M.M."/>
            <person name="Marquez J."/>
            <person name="Gonzalez A."/>
            <person name="Montelongo C.E."/>
        </authorList>
    </citation>
    <scope>NUCLEOTIDE SEQUENCE</scope>
    <source>
        <strain evidence="5">BB02</strain>
    </source>
</reference>
<dbReference type="Pfam" id="PF01759">
    <property type="entry name" value="NTR"/>
    <property type="match status" value="1"/>
</dbReference>
<feature type="signal peptide" evidence="3">
    <location>
        <begin position="1"/>
        <end position="27"/>
    </location>
</feature>
<dbReference type="SMART" id="SM01360">
    <property type="entry name" value="A2M"/>
    <property type="match status" value="1"/>
</dbReference>
<dbReference type="Gene3D" id="2.60.40.690">
    <property type="entry name" value="Alpha-macroglobulin, receptor-binding domain"/>
    <property type="match status" value="1"/>
</dbReference>
<dbReference type="InterPro" id="IPR050473">
    <property type="entry name" value="A2M/Complement_sys"/>
</dbReference>
<dbReference type="Pfam" id="PF01835">
    <property type="entry name" value="MG2"/>
    <property type="match status" value="1"/>
</dbReference>
<organism evidence="5">
    <name type="scientific">Biomphalaria glabrata</name>
    <name type="common">Bloodfluke planorb</name>
    <name type="synonym">Freshwater snail</name>
    <dbReference type="NCBI Taxonomy" id="6526"/>
    <lineage>
        <taxon>Eukaryota</taxon>
        <taxon>Metazoa</taxon>
        <taxon>Spiralia</taxon>
        <taxon>Lophotrochozoa</taxon>
        <taxon>Mollusca</taxon>
        <taxon>Gastropoda</taxon>
        <taxon>Heterobranchia</taxon>
        <taxon>Euthyneura</taxon>
        <taxon>Panpulmonata</taxon>
        <taxon>Hygrophila</taxon>
        <taxon>Lymnaeoidea</taxon>
        <taxon>Planorbidae</taxon>
        <taxon>Biomphalaria</taxon>
    </lineage>
</organism>
<evidence type="ECO:0000259" key="4">
    <source>
        <dbReference type="SMART" id="SM01360"/>
    </source>
</evidence>
<evidence type="ECO:0000256" key="3">
    <source>
        <dbReference type="SAM" id="SignalP"/>
    </source>
</evidence>
<protein>
    <submittedName>
        <fullName evidence="5">Complement protein C3-2</fullName>
    </submittedName>
</protein>
<dbReference type="Gene3D" id="1.50.10.20">
    <property type="match status" value="1"/>
</dbReference>
<feature type="compositionally biased region" description="Basic residues" evidence="2">
    <location>
        <begin position="1401"/>
        <end position="1435"/>
    </location>
</feature>
<dbReference type="EMBL" id="MK583201">
    <property type="protein sequence ID" value="QEQ12615.1"/>
    <property type="molecule type" value="mRNA"/>
</dbReference>
<dbReference type="InterPro" id="IPR036595">
    <property type="entry name" value="A-macroglobulin_rcpt-bd_sf"/>
</dbReference>
<dbReference type="InterPro" id="IPR001599">
    <property type="entry name" value="Macroglobln_a2"/>
</dbReference>